<feature type="domain" description="Enolpyruvate transferase" evidence="15">
    <location>
        <begin position="2"/>
        <end position="290"/>
    </location>
</feature>
<dbReference type="GO" id="GO:0019277">
    <property type="term" value="P:UDP-N-acetylgalactosamine biosynthetic process"/>
    <property type="evidence" value="ECO:0007669"/>
    <property type="project" value="InterPro"/>
</dbReference>
<keyword evidence="7" id="KW-0573">Peptidoglycan synthesis</keyword>
<keyword evidence="4" id="KW-0132">Cell division</keyword>
<evidence type="ECO:0000256" key="11">
    <source>
        <dbReference type="ARBA" id="ARBA00039108"/>
    </source>
</evidence>
<comment type="similarity">
    <text evidence="10">Belongs to the EPSP synthase family. MurA subfamily.</text>
</comment>
<dbReference type="GO" id="GO:0008360">
    <property type="term" value="P:regulation of cell shape"/>
    <property type="evidence" value="ECO:0007669"/>
    <property type="project" value="UniProtKB-KW"/>
</dbReference>
<evidence type="ECO:0000256" key="7">
    <source>
        <dbReference type="ARBA" id="ARBA00022984"/>
    </source>
</evidence>
<evidence type="ECO:0000256" key="9">
    <source>
        <dbReference type="ARBA" id="ARBA00023316"/>
    </source>
</evidence>
<evidence type="ECO:0000256" key="2">
    <source>
        <dbReference type="ARBA" id="ARBA00004752"/>
    </source>
</evidence>
<evidence type="ECO:0000256" key="1">
    <source>
        <dbReference type="ARBA" id="ARBA00004496"/>
    </source>
</evidence>
<feature type="non-terminal residue" evidence="16">
    <location>
        <position position="1"/>
    </location>
</feature>
<keyword evidence="8" id="KW-0131">Cell cycle</keyword>
<evidence type="ECO:0000256" key="10">
    <source>
        <dbReference type="ARBA" id="ARBA00038367"/>
    </source>
</evidence>
<dbReference type="GO" id="GO:0005737">
    <property type="term" value="C:cytoplasm"/>
    <property type="evidence" value="ECO:0007669"/>
    <property type="project" value="UniProtKB-SubCell"/>
</dbReference>
<evidence type="ECO:0000313" key="17">
    <source>
        <dbReference type="Proteomes" id="UP000194267"/>
    </source>
</evidence>
<proteinExistence type="inferred from homology"/>
<dbReference type="AlphaFoldDB" id="A0A1Y2T418"/>
<evidence type="ECO:0000256" key="3">
    <source>
        <dbReference type="ARBA" id="ARBA00022490"/>
    </source>
</evidence>
<evidence type="ECO:0000256" key="8">
    <source>
        <dbReference type="ARBA" id="ARBA00023306"/>
    </source>
</evidence>
<comment type="pathway">
    <text evidence="2">Cell wall biogenesis; peptidoglycan biosynthesis.</text>
</comment>
<keyword evidence="5 16" id="KW-0808">Transferase</keyword>
<protein>
    <recommendedName>
        <fullName evidence="12 14">UDP-N-acetylglucosamine 1-carboxyvinyltransferase</fullName>
        <ecNumber evidence="11 14">2.5.1.7</ecNumber>
    </recommendedName>
</protein>
<evidence type="ECO:0000256" key="14">
    <source>
        <dbReference type="NCBIfam" id="TIGR01072"/>
    </source>
</evidence>
<sequence>AIGPRPIDFHLRGLEALGARIEERFGYIEASVPRRLRGTEIYLDFPSVGATENLMMAAVLAEGTTVIRNAAREPEIVDLQAFLNKMGARVRGAGLDVIRIDGVSKLGSVEHTVIPDRIEAATFLAAAAITGGEVTVQGVIPEHVDAVTAKLREMGTTIREYGTAVTAVGPRRLKAADVKTLPYPGFPTDMQPQMMALAATADGTSIITETIFENRFKVADELRRMGANIKTEGRTAVVQGVPSLSGATVVCPALREGMALILAGLRAEGETTIEDIYHIDRGYQHLEQKLTRLGATISRV</sequence>
<gene>
    <name evidence="16" type="ORF">A6D92_10480</name>
</gene>
<dbReference type="GO" id="GO:0051301">
    <property type="term" value="P:cell division"/>
    <property type="evidence" value="ECO:0007669"/>
    <property type="project" value="UniProtKB-KW"/>
</dbReference>
<dbReference type="PANTHER" id="PTHR43783:SF1">
    <property type="entry name" value="UDP-N-ACETYLGLUCOSAMINE 1-CARBOXYVINYLTRANSFERASE"/>
    <property type="match status" value="1"/>
</dbReference>
<keyword evidence="6" id="KW-0133">Cell shape</keyword>
<dbReference type="NCBIfam" id="TIGR01072">
    <property type="entry name" value="murA"/>
    <property type="match status" value="1"/>
</dbReference>
<dbReference type="InterPro" id="IPR050068">
    <property type="entry name" value="MurA_subfamily"/>
</dbReference>
<dbReference type="PANTHER" id="PTHR43783">
    <property type="entry name" value="UDP-N-ACETYLGLUCOSAMINE 1-CARBOXYVINYLTRANSFERASE"/>
    <property type="match status" value="1"/>
</dbReference>
<dbReference type="InterPro" id="IPR005750">
    <property type="entry name" value="UDP_GlcNAc_COvinyl_MurA"/>
</dbReference>
<dbReference type="EMBL" id="LWLV01000855">
    <property type="protein sequence ID" value="OTA41049.1"/>
    <property type="molecule type" value="Genomic_DNA"/>
</dbReference>
<dbReference type="InterPro" id="IPR001986">
    <property type="entry name" value="Enolpyruvate_Tfrase_dom"/>
</dbReference>
<evidence type="ECO:0000313" key="16">
    <source>
        <dbReference type="EMBL" id="OTA41049.1"/>
    </source>
</evidence>
<keyword evidence="9" id="KW-0961">Cell wall biogenesis/degradation</keyword>
<dbReference type="GO" id="GO:0071555">
    <property type="term" value="P:cell wall organization"/>
    <property type="evidence" value="ECO:0007669"/>
    <property type="project" value="UniProtKB-KW"/>
</dbReference>
<dbReference type="InterPro" id="IPR013792">
    <property type="entry name" value="RNA3'P_cycl/enolpyr_Trfase_a/b"/>
</dbReference>
<organism evidence="16 17">
    <name type="scientific">Symbiobacterium thermophilum</name>
    <dbReference type="NCBI Taxonomy" id="2734"/>
    <lineage>
        <taxon>Bacteria</taxon>
        <taxon>Bacillati</taxon>
        <taxon>Bacillota</taxon>
        <taxon>Clostridia</taxon>
        <taxon>Eubacteriales</taxon>
        <taxon>Symbiobacteriaceae</taxon>
        <taxon>Symbiobacterium</taxon>
    </lineage>
</organism>
<dbReference type="EC" id="2.5.1.7" evidence="11 14"/>
<dbReference type="Pfam" id="PF00275">
    <property type="entry name" value="EPSP_synthase"/>
    <property type="match status" value="1"/>
</dbReference>
<dbReference type="SUPFAM" id="SSF55205">
    <property type="entry name" value="EPT/RTPC-like"/>
    <property type="match status" value="1"/>
</dbReference>
<evidence type="ECO:0000256" key="5">
    <source>
        <dbReference type="ARBA" id="ARBA00022679"/>
    </source>
</evidence>
<dbReference type="InterPro" id="IPR036968">
    <property type="entry name" value="Enolpyruvate_Tfrase_sf"/>
</dbReference>
<evidence type="ECO:0000256" key="6">
    <source>
        <dbReference type="ARBA" id="ARBA00022960"/>
    </source>
</evidence>
<reference evidence="17" key="1">
    <citation type="submission" date="2016-04" db="EMBL/GenBank/DDBJ databases">
        <authorList>
            <person name="Antunes L.P."/>
            <person name="Martins L.F."/>
            <person name="Pereira R.V."/>
            <person name="Thomas A.M."/>
            <person name="Barbosa D."/>
            <person name="Nascimento L."/>
            <person name="Silva G.M."/>
            <person name="Condomitti G.W."/>
            <person name="Digiampietri L.A."/>
            <person name="Lombardi K.C."/>
            <person name="Ramos P.L."/>
            <person name="Quaggio R.B."/>
            <person name="Oliveira J.C."/>
            <person name="Pascon R.C."/>
            <person name="Cruz J.B."/>
            <person name="Silva A.M."/>
            <person name="Setubal J.C."/>
        </authorList>
    </citation>
    <scope>NUCLEOTIDE SEQUENCE [LARGE SCALE GENOMIC DNA]</scope>
</reference>
<evidence type="ECO:0000256" key="12">
    <source>
        <dbReference type="ARBA" id="ARBA00039754"/>
    </source>
</evidence>
<accession>A0A1Y2T418</accession>
<comment type="caution">
    <text evidence="16">The sequence shown here is derived from an EMBL/GenBank/DDBJ whole genome shotgun (WGS) entry which is preliminary data.</text>
</comment>
<dbReference type="Gene3D" id="3.65.10.10">
    <property type="entry name" value="Enolpyruvate transferase domain"/>
    <property type="match status" value="2"/>
</dbReference>
<comment type="subcellular location">
    <subcellularLocation>
        <location evidence="1">Cytoplasm</location>
    </subcellularLocation>
</comment>
<dbReference type="NCBIfam" id="NF006873">
    <property type="entry name" value="PRK09369.1"/>
    <property type="match status" value="1"/>
</dbReference>
<evidence type="ECO:0000256" key="4">
    <source>
        <dbReference type="ARBA" id="ARBA00022618"/>
    </source>
</evidence>
<name>A0A1Y2T418_SYMTR</name>
<dbReference type="GO" id="GO:0009252">
    <property type="term" value="P:peptidoglycan biosynthetic process"/>
    <property type="evidence" value="ECO:0007669"/>
    <property type="project" value="UniProtKB-UniRule"/>
</dbReference>
<comment type="catalytic activity">
    <reaction evidence="13">
        <text>phosphoenolpyruvate + UDP-N-acetyl-alpha-D-glucosamine = UDP-N-acetyl-3-O-(1-carboxyvinyl)-alpha-D-glucosamine + phosphate</text>
        <dbReference type="Rhea" id="RHEA:18681"/>
        <dbReference type="ChEBI" id="CHEBI:43474"/>
        <dbReference type="ChEBI" id="CHEBI:57705"/>
        <dbReference type="ChEBI" id="CHEBI:58702"/>
        <dbReference type="ChEBI" id="CHEBI:68483"/>
        <dbReference type="EC" id="2.5.1.7"/>
    </reaction>
</comment>
<dbReference type="GO" id="GO:0008760">
    <property type="term" value="F:UDP-N-acetylglucosamine 1-carboxyvinyltransferase activity"/>
    <property type="evidence" value="ECO:0007669"/>
    <property type="project" value="UniProtKB-UniRule"/>
</dbReference>
<dbReference type="Proteomes" id="UP000194267">
    <property type="component" value="Unassembled WGS sequence"/>
</dbReference>
<keyword evidence="3" id="KW-0963">Cytoplasm</keyword>
<evidence type="ECO:0000256" key="13">
    <source>
        <dbReference type="ARBA" id="ARBA00047527"/>
    </source>
</evidence>
<dbReference type="CDD" id="cd01555">
    <property type="entry name" value="UdpNAET"/>
    <property type="match status" value="1"/>
</dbReference>
<evidence type="ECO:0000259" key="15">
    <source>
        <dbReference type="Pfam" id="PF00275"/>
    </source>
</evidence>